<dbReference type="AlphaFoldDB" id="A0A7Y0B0C8"/>
<protein>
    <submittedName>
        <fullName evidence="2">Methyltransferase domain-containing protein</fullName>
    </submittedName>
</protein>
<keyword evidence="2" id="KW-0489">Methyltransferase</keyword>
<sequence length="226" mass="23639">MRPAEMFERLAVGALMAASPPRLFDYIAGLHWQRSMLDEWTGGFPFRPGGSILDVGCGPGALSASLQAAGANVTGLDRSSRMIALARRKYSGGGARFAEGDALALPFGEGTFQAVVAASLVNVVTGPEVLIAEMTRVTVVGGYVSVLFPVLEFDTAKVDRIADELVVTGFSRTVLGCWQAWSRKLSPETVSGLFEDAGLSEISVRPLLSGAAASVTGRKVTSIGGT</sequence>
<evidence type="ECO:0000313" key="2">
    <source>
        <dbReference type="EMBL" id="NML76821.1"/>
    </source>
</evidence>
<keyword evidence="3" id="KW-1185">Reference proteome</keyword>
<proteinExistence type="predicted"/>
<dbReference type="Proteomes" id="UP000541470">
    <property type="component" value="Unassembled WGS sequence"/>
</dbReference>
<dbReference type="InterPro" id="IPR029063">
    <property type="entry name" value="SAM-dependent_MTases_sf"/>
</dbReference>
<dbReference type="Pfam" id="PF08241">
    <property type="entry name" value="Methyltransf_11"/>
    <property type="match status" value="1"/>
</dbReference>
<dbReference type="PANTHER" id="PTHR43591">
    <property type="entry name" value="METHYLTRANSFERASE"/>
    <property type="match status" value="1"/>
</dbReference>
<evidence type="ECO:0000259" key="1">
    <source>
        <dbReference type="Pfam" id="PF08241"/>
    </source>
</evidence>
<gene>
    <name evidence="2" type="ORF">HHL25_22020</name>
</gene>
<dbReference type="SUPFAM" id="SSF53335">
    <property type="entry name" value="S-adenosyl-L-methionine-dependent methyltransferases"/>
    <property type="match status" value="1"/>
</dbReference>
<dbReference type="CDD" id="cd02440">
    <property type="entry name" value="AdoMet_MTases"/>
    <property type="match status" value="1"/>
</dbReference>
<dbReference type="PANTHER" id="PTHR43591:SF24">
    <property type="entry name" value="2-METHOXY-6-POLYPRENYL-1,4-BENZOQUINOL METHYLASE, MITOCHONDRIAL"/>
    <property type="match status" value="1"/>
</dbReference>
<accession>A0A7Y0B0C8</accession>
<comment type="caution">
    <text evidence="2">The sequence shown here is derived from an EMBL/GenBank/DDBJ whole genome shotgun (WGS) entry which is preliminary data.</text>
</comment>
<dbReference type="EMBL" id="JABBGK010000009">
    <property type="protein sequence ID" value="NML76821.1"/>
    <property type="molecule type" value="Genomic_DNA"/>
</dbReference>
<organism evidence="2 3">
    <name type="scientific">Rhizobium terricola</name>
    <dbReference type="NCBI Taxonomy" id="2728849"/>
    <lineage>
        <taxon>Bacteria</taxon>
        <taxon>Pseudomonadati</taxon>
        <taxon>Pseudomonadota</taxon>
        <taxon>Alphaproteobacteria</taxon>
        <taxon>Hyphomicrobiales</taxon>
        <taxon>Rhizobiaceae</taxon>
        <taxon>Rhizobium/Agrobacterium group</taxon>
        <taxon>Rhizobium</taxon>
    </lineage>
</organism>
<dbReference type="InterPro" id="IPR013216">
    <property type="entry name" value="Methyltransf_11"/>
</dbReference>
<dbReference type="GO" id="GO:0032259">
    <property type="term" value="P:methylation"/>
    <property type="evidence" value="ECO:0007669"/>
    <property type="project" value="UniProtKB-KW"/>
</dbReference>
<evidence type="ECO:0000313" key="3">
    <source>
        <dbReference type="Proteomes" id="UP000541470"/>
    </source>
</evidence>
<name>A0A7Y0B0C8_9HYPH</name>
<dbReference type="Gene3D" id="3.40.50.150">
    <property type="entry name" value="Vaccinia Virus protein VP39"/>
    <property type="match status" value="1"/>
</dbReference>
<feature type="domain" description="Methyltransferase type 11" evidence="1">
    <location>
        <begin position="53"/>
        <end position="145"/>
    </location>
</feature>
<reference evidence="2 3" key="1">
    <citation type="submission" date="2020-04" db="EMBL/GenBank/DDBJ databases">
        <title>Rhizobium sp. S-51 isolated from soil.</title>
        <authorList>
            <person name="Dahal R.H."/>
        </authorList>
    </citation>
    <scope>NUCLEOTIDE SEQUENCE [LARGE SCALE GENOMIC DNA]</scope>
    <source>
        <strain evidence="2 3">S-51</strain>
    </source>
</reference>
<keyword evidence="2" id="KW-0808">Transferase</keyword>
<dbReference type="RefSeq" id="WP_169595390.1">
    <property type="nucleotide sequence ID" value="NZ_JABBGK010000009.1"/>
</dbReference>
<dbReference type="GO" id="GO:0008757">
    <property type="term" value="F:S-adenosylmethionine-dependent methyltransferase activity"/>
    <property type="evidence" value="ECO:0007669"/>
    <property type="project" value="InterPro"/>
</dbReference>